<proteinExistence type="predicted"/>
<evidence type="ECO:0000313" key="2">
    <source>
        <dbReference type="EMBL" id="GFS56890.1"/>
    </source>
</evidence>
<dbReference type="EMBL" id="BMAW01092770">
    <property type="protein sequence ID" value="GFS56890.1"/>
    <property type="molecule type" value="Genomic_DNA"/>
</dbReference>
<accession>A0A8X6JC13</accession>
<name>A0A8X6JC13_NEPPI</name>
<keyword evidence="3" id="KW-1185">Reference proteome</keyword>
<evidence type="ECO:0000256" key="1">
    <source>
        <dbReference type="SAM" id="MobiDB-lite"/>
    </source>
</evidence>
<evidence type="ECO:0000313" key="3">
    <source>
        <dbReference type="Proteomes" id="UP000887013"/>
    </source>
</evidence>
<organism evidence="2 3">
    <name type="scientific">Nephila pilipes</name>
    <name type="common">Giant wood spider</name>
    <name type="synonym">Nephila maculata</name>
    <dbReference type="NCBI Taxonomy" id="299642"/>
    <lineage>
        <taxon>Eukaryota</taxon>
        <taxon>Metazoa</taxon>
        <taxon>Ecdysozoa</taxon>
        <taxon>Arthropoda</taxon>
        <taxon>Chelicerata</taxon>
        <taxon>Arachnida</taxon>
        <taxon>Araneae</taxon>
        <taxon>Araneomorphae</taxon>
        <taxon>Entelegynae</taxon>
        <taxon>Araneoidea</taxon>
        <taxon>Nephilidae</taxon>
        <taxon>Nephila</taxon>
    </lineage>
</organism>
<gene>
    <name evidence="2" type="ORF">NPIL_395461</name>
</gene>
<sequence>MSGRVEECAVVSPLALVQENTDSSQADSDNARCARKIWIAAMQDKSIKEMVKGLQKSTDIDEIESKLKSKGYPMKKDMALNMDPTNSIDTRDSASDAVAPRTIAQYSGAHHSVHCLKCLGEKEPRSHR</sequence>
<dbReference type="AlphaFoldDB" id="A0A8X6JC13"/>
<reference evidence="2" key="1">
    <citation type="submission" date="2020-08" db="EMBL/GenBank/DDBJ databases">
        <title>Multicomponent nature underlies the extraordinary mechanical properties of spider dragline silk.</title>
        <authorList>
            <person name="Kono N."/>
            <person name="Nakamura H."/>
            <person name="Mori M."/>
            <person name="Yoshida Y."/>
            <person name="Ohtoshi R."/>
            <person name="Malay A.D."/>
            <person name="Moran D.A.P."/>
            <person name="Tomita M."/>
            <person name="Numata K."/>
            <person name="Arakawa K."/>
        </authorList>
    </citation>
    <scope>NUCLEOTIDE SEQUENCE</scope>
</reference>
<dbReference type="Proteomes" id="UP000887013">
    <property type="component" value="Unassembled WGS sequence"/>
</dbReference>
<protein>
    <submittedName>
        <fullName evidence="2">Uncharacterized protein</fullName>
    </submittedName>
</protein>
<feature type="region of interest" description="Disordered" evidence="1">
    <location>
        <begin position="74"/>
        <end position="96"/>
    </location>
</feature>
<comment type="caution">
    <text evidence="2">The sequence shown here is derived from an EMBL/GenBank/DDBJ whole genome shotgun (WGS) entry which is preliminary data.</text>
</comment>